<dbReference type="GeneTree" id="ENSGT00940000154997"/>
<dbReference type="SUPFAM" id="SSF103657">
    <property type="entry name" value="BAR/IMD domain-like"/>
    <property type="match status" value="1"/>
</dbReference>
<evidence type="ECO:0000256" key="15">
    <source>
        <dbReference type="PROSITE-ProRule" id="PRU10141"/>
    </source>
</evidence>
<evidence type="ECO:0000256" key="12">
    <source>
        <dbReference type="PIRSR" id="PIRSR000632-2"/>
    </source>
</evidence>
<feature type="coiled-coil region" evidence="16">
    <location>
        <begin position="105"/>
        <end position="182"/>
    </location>
</feature>
<dbReference type="CDD" id="cd10361">
    <property type="entry name" value="SH2_Fps_family"/>
    <property type="match status" value="1"/>
</dbReference>
<keyword evidence="8 10" id="KW-0829">Tyrosine-protein kinase</keyword>
<dbReference type="InterPro" id="IPR000980">
    <property type="entry name" value="SH2"/>
</dbReference>
<gene>
    <name evidence="21" type="primary">fer</name>
</gene>
<dbReference type="SMART" id="SM00055">
    <property type="entry name" value="FCH"/>
    <property type="match status" value="1"/>
</dbReference>
<feature type="region of interest" description="Disordered" evidence="17">
    <location>
        <begin position="773"/>
        <end position="793"/>
    </location>
</feature>
<organism evidence="21 22">
    <name type="scientific">Scophthalmus maximus</name>
    <name type="common">Turbot</name>
    <name type="synonym">Psetta maxima</name>
    <dbReference type="NCBI Taxonomy" id="52904"/>
    <lineage>
        <taxon>Eukaryota</taxon>
        <taxon>Metazoa</taxon>
        <taxon>Chordata</taxon>
        <taxon>Craniata</taxon>
        <taxon>Vertebrata</taxon>
        <taxon>Euteleostomi</taxon>
        <taxon>Actinopterygii</taxon>
        <taxon>Neopterygii</taxon>
        <taxon>Teleostei</taxon>
        <taxon>Neoteleostei</taxon>
        <taxon>Acanthomorphata</taxon>
        <taxon>Carangaria</taxon>
        <taxon>Pleuronectiformes</taxon>
        <taxon>Pleuronectoidei</taxon>
        <taxon>Scophthalmidae</taxon>
        <taxon>Scophthalmus</taxon>
    </lineage>
</organism>
<dbReference type="InterPro" id="IPR050198">
    <property type="entry name" value="Non-receptor_tyrosine_kinases"/>
</dbReference>
<protein>
    <recommendedName>
        <fullName evidence="10">Tyrosine-protein kinase</fullName>
        <ecNumber evidence="10">2.7.10.2</ecNumber>
    </recommendedName>
</protein>
<feature type="compositionally biased region" description="Pro residues" evidence="17">
    <location>
        <begin position="392"/>
        <end position="402"/>
    </location>
</feature>
<keyword evidence="2 10" id="KW-0808">Transferase</keyword>
<evidence type="ECO:0000256" key="3">
    <source>
        <dbReference type="ARBA" id="ARBA00022707"/>
    </source>
</evidence>
<reference evidence="21" key="2">
    <citation type="submission" date="2025-08" db="UniProtKB">
        <authorList>
            <consortium name="Ensembl"/>
        </authorList>
    </citation>
    <scope>IDENTIFICATION</scope>
</reference>
<dbReference type="Pfam" id="PF07714">
    <property type="entry name" value="PK_Tyr_Ser-Thr"/>
    <property type="match status" value="1"/>
</dbReference>
<dbReference type="Gene3D" id="1.10.287.160">
    <property type="entry name" value="HR1 repeat"/>
    <property type="match status" value="1"/>
</dbReference>
<dbReference type="InterPro" id="IPR017441">
    <property type="entry name" value="Protein_kinase_ATP_BS"/>
</dbReference>
<evidence type="ECO:0000256" key="6">
    <source>
        <dbReference type="ARBA" id="ARBA00022840"/>
    </source>
</evidence>
<evidence type="ECO:0000259" key="18">
    <source>
        <dbReference type="PROSITE" id="PS50001"/>
    </source>
</evidence>
<feature type="binding site" evidence="12 15">
    <location>
        <position position="597"/>
    </location>
    <ligand>
        <name>ATP</name>
        <dbReference type="ChEBI" id="CHEBI:30616"/>
    </ligand>
</feature>
<dbReference type="FunFam" id="3.30.505.10:FF:000020">
    <property type="entry name" value="Tyrosine-protein kinase"/>
    <property type="match status" value="1"/>
</dbReference>
<dbReference type="PIRSF" id="PIRSF000632">
    <property type="entry name" value="TyrPK_fps"/>
    <property type="match status" value="1"/>
</dbReference>
<dbReference type="InterPro" id="IPR016250">
    <property type="entry name" value="Tyr-prot_kinase_Fes/Fps"/>
</dbReference>
<dbReference type="Proteomes" id="UP000694558">
    <property type="component" value="Chromosome 16"/>
</dbReference>
<dbReference type="InterPro" id="IPR036860">
    <property type="entry name" value="SH2_dom_sf"/>
</dbReference>
<dbReference type="Gene3D" id="3.30.200.20">
    <property type="entry name" value="Phosphorylase Kinase, domain 1"/>
    <property type="match status" value="1"/>
</dbReference>
<dbReference type="Gene3D" id="3.30.505.10">
    <property type="entry name" value="SH2 domain"/>
    <property type="match status" value="1"/>
</dbReference>
<keyword evidence="6 10" id="KW-0067">ATP-binding</keyword>
<dbReference type="Gene3D" id="1.20.1270.60">
    <property type="entry name" value="Arfaptin homology (AH) domain/BAR domain"/>
    <property type="match status" value="1"/>
</dbReference>
<evidence type="ECO:0000256" key="4">
    <source>
        <dbReference type="ARBA" id="ARBA00022741"/>
    </source>
</evidence>
<comment type="similarity">
    <text evidence="10">Belongs to the protein kinase superfamily. Tyr protein kinase family. Fes/fps subfamily.</text>
</comment>
<name>A0A8D3A9H3_SCOMX</name>
<dbReference type="GO" id="GO:0004715">
    <property type="term" value="F:non-membrane spanning protein tyrosine kinase activity"/>
    <property type="evidence" value="ECO:0007669"/>
    <property type="project" value="UniProtKB-EC"/>
</dbReference>
<evidence type="ECO:0000256" key="13">
    <source>
        <dbReference type="PROSITE-ProRule" id="PRU00191"/>
    </source>
</evidence>
<dbReference type="FunFam" id="3.30.200.20:FF:000089">
    <property type="entry name" value="Tyrosine-protein kinase"/>
    <property type="match status" value="1"/>
</dbReference>
<keyword evidence="3" id="KW-0519">Myristate</keyword>
<comment type="catalytic activity">
    <reaction evidence="9 10">
        <text>L-tyrosyl-[protein] + ATP = O-phospho-L-tyrosyl-[protein] + ADP + H(+)</text>
        <dbReference type="Rhea" id="RHEA:10596"/>
        <dbReference type="Rhea" id="RHEA-COMP:10136"/>
        <dbReference type="Rhea" id="RHEA-COMP:20101"/>
        <dbReference type="ChEBI" id="CHEBI:15378"/>
        <dbReference type="ChEBI" id="CHEBI:30616"/>
        <dbReference type="ChEBI" id="CHEBI:46858"/>
        <dbReference type="ChEBI" id="CHEBI:61978"/>
        <dbReference type="ChEBI" id="CHEBI:456216"/>
        <dbReference type="EC" id="2.7.10.2"/>
    </reaction>
</comment>
<evidence type="ECO:0000256" key="17">
    <source>
        <dbReference type="SAM" id="MobiDB-lite"/>
    </source>
</evidence>
<dbReference type="InterPro" id="IPR011009">
    <property type="entry name" value="Kinase-like_dom_sf"/>
</dbReference>
<dbReference type="InterPro" id="IPR031160">
    <property type="entry name" value="F_BAR_dom"/>
</dbReference>
<dbReference type="PROSITE" id="PS00107">
    <property type="entry name" value="PROTEIN_KINASE_ATP"/>
    <property type="match status" value="1"/>
</dbReference>
<dbReference type="InterPro" id="IPR000719">
    <property type="entry name" value="Prot_kinase_dom"/>
</dbReference>
<dbReference type="SMART" id="SM00252">
    <property type="entry name" value="SH2"/>
    <property type="match status" value="1"/>
</dbReference>
<keyword evidence="4 10" id="KW-0547">Nucleotide-binding</keyword>
<dbReference type="AlphaFoldDB" id="A0A8D3A9H3"/>
<dbReference type="SUPFAM" id="SSF55550">
    <property type="entry name" value="SH2 domain"/>
    <property type="match status" value="1"/>
</dbReference>
<evidence type="ECO:0000313" key="21">
    <source>
        <dbReference type="Ensembl" id="ENSSMAP00000014694.2"/>
    </source>
</evidence>
<evidence type="ECO:0000256" key="5">
    <source>
        <dbReference type="ARBA" id="ARBA00022777"/>
    </source>
</evidence>
<feature type="region of interest" description="Disordered" evidence="17">
    <location>
        <begin position="388"/>
        <end position="423"/>
    </location>
</feature>
<proteinExistence type="inferred from homology"/>
<feature type="domain" description="Protein kinase" evidence="19">
    <location>
        <begin position="568"/>
        <end position="793"/>
    </location>
</feature>
<evidence type="ECO:0000256" key="1">
    <source>
        <dbReference type="ARBA" id="ARBA00022553"/>
    </source>
</evidence>
<evidence type="ECO:0000256" key="7">
    <source>
        <dbReference type="ARBA" id="ARBA00023054"/>
    </source>
</evidence>
<dbReference type="GO" id="GO:0005524">
    <property type="term" value="F:ATP binding"/>
    <property type="evidence" value="ECO:0007669"/>
    <property type="project" value="UniProtKB-UniRule"/>
</dbReference>
<keyword evidence="13" id="KW-0727">SH2 domain</keyword>
<keyword evidence="7 14" id="KW-0175">Coiled coil</keyword>
<dbReference type="InterPro" id="IPR001060">
    <property type="entry name" value="FCH_dom"/>
</dbReference>
<dbReference type="SUPFAM" id="SSF56112">
    <property type="entry name" value="Protein kinase-like (PK-like)"/>
    <property type="match status" value="1"/>
</dbReference>
<dbReference type="InterPro" id="IPR020635">
    <property type="entry name" value="Tyr_kinase_cat_dom"/>
</dbReference>
<keyword evidence="5 10" id="KW-0418">Kinase</keyword>
<evidence type="ECO:0000256" key="14">
    <source>
        <dbReference type="PROSITE-ProRule" id="PRU01077"/>
    </source>
</evidence>
<feature type="domain" description="F-BAR" evidence="20">
    <location>
        <begin position="1"/>
        <end position="257"/>
    </location>
</feature>
<dbReference type="Gene3D" id="1.10.510.10">
    <property type="entry name" value="Transferase(Phosphotransferase) domain 1"/>
    <property type="match status" value="1"/>
</dbReference>
<dbReference type="InterPro" id="IPR035849">
    <property type="entry name" value="Fes/Fps/Fer_SH2"/>
</dbReference>
<dbReference type="InterPro" id="IPR008266">
    <property type="entry name" value="Tyr_kinase_AS"/>
</dbReference>
<evidence type="ECO:0000256" key="11">
    <source>
        <dbReference type="PIRSR" id="PIRSR000632-1"/>
    </source>
</evidence>
<dbReference type="EC" id="2.7.10.2" evidence="10"/>
<evidence type="ECO:0000259" key="20">
    <source>
        <dbReference type="PROSITE" id="PS51741"/>
    </source>
</evidence>
<dbReference type="PROSITE" id="PS50001">
    <property type="entry name" value="SH2"/>
    <property type="match status" value="1"/>
</dbReference>
<feature type="active site" description="Proton acceptor" evidence="11">
    <location>
        <position position="690"/>
    </location>
</feature>
<sequence length="793" mass="89365">MGFGRDLRNSHEGLLKLQDWELKLLETVKRFMTLRVKSDKEYAALLLSMTQQTEKQEAADYVSTVSKSWSQVIRQTEALGRVMRSHADDLNSGPLHRLATLIRDKQQVKKSYQSLHQQLESHNHKVTRSDLEKLKATYRQLSRDANNAKEKYREALAKGREAERARERYDKVTAKLHNLHNQYVLAVCGARTQQDEHRQHAAPALLDALQRMQEDMTLALRSILEEYCEISSLLTDDMVKVHQQLSAAVQQIDPLAEYQHFIDAYRSPETLEPSVEFDASLLEETDNLPANEILWNTLTADSLQAMLLSATEELTLTQQNLRTKEALADDLDAKIQTSQQSGERRSDCVLLLSQKLSLLELRHAVQSLRGTEARLASQKALLDTKMAAVTTSPPPPPPPPALPYEDDARSVGSTDKTKEKSSRFDTLRHSLAGMIRSPKSMLGSSSSQFFDVIPTSERPLAEQEWYHGAIPRTEAQELLRQQGDFLVRESHGKPGEYVLSVFSDEQRRHFIIQFADSQYRFEGTGFTTIPQLIEHHFSTKQVITKKSGVVLLNPVVKDKKWILNHEDVALGDLLGKGNFGEVYKGTLQRDKTQVAVKTCKEDLPPELKIRFLSEARILKQYDHPNIVKLIGVCTQRQPIYIVMELVPGGDFLSFLRKKKDELKTKQLVRFAVDAAAGMAYLESKNCIHRDLAARNCLVGEGSVLKISDFGMSRQEDDGVYSSSGLKQIPIKWTAPEALNYGRYSSESDVWSYGILLWETFSLGVCPYPGHDQSAGPRAGGERLQDGVSSALPG</sequence>
<keyword evidence="10" id="KW-0206">Cytoskeleton</keyword>
<dbReference type="PROSITE" id="PS00109">
    <property type="entry name" value="PROTEIN_KINASE_TYR"/>
    <property type="match status" value="1"/>
</dbReference>
<dbReference type="GO" id="GO:0005856">
    <property type="term" value="C:cytoskeleton"/>
    <property type="evidence" value="ECO:0007669"/>
    <property type="project" value="UniProtKB-SubCell"/>
</dbReference>
<dbReference type="PANTHER" id="PTHR24418">
    <property type="entry name" value="TYROSINE-PROTEIN KINASE"/>
    <property type="match status" value="1"/>
</dbReference>
<evidence type="ECO:0000313" key="22">
    <source>
        <dbReference type="Proteomes" id="UP000694558"/>
    </source>
</evidence>
<feature type="domain" description="SH2" evidence="18">
    <location>
        <begin position="465"/>
        <end position="555"/>
    </location>
</feature>
<keyword evidence="1" id="KW-0597">Phosphoprotein</keyword>
<dbReference type="PROSITE" id="PS51741">
    <property type="entry name" value="F_BAR"/>
    <property type="match status" value="1"/>
</dbReference>
<evidence type="ECO:0000256" key="10">
    <source>
        <dbReference type="PIRNR" id="PIRNR000632"/>
    </source>
</evidence>
<evidence type="ECO:0000256" key="2">
    <source>
        <dbReference type="ARBA" id="ARBA00022679"/>
    </source>
</evidence>
<feature type="binding site" evidence="12">
    <location>
        <begin position="574"/>
        <end position="582"/>
    </location>
    <ligand>
        <name>ATP</name>
        <dbReference type="ChEBI" id="CHEBI:30616"/>
    </ligand>
</feature>
<evidence type="ECO:0000256" key="8">
    <source>
        <dbReference type="ARBA" id="ARBA00023137"/>
    </source>
</evidence>
<dbReference type="InterPro" id="IPR027267">
    <property type="entry name" value="AH/BAR_dom_sf"/>
</dbReference>
<keyword evidence="10" id="KW-0963">Cytoplasm</keyword>
<dbReference type="SMART" id="SM00219">
    <property type="entry name" value="TyrKc"/>
    <property type="match status" value="1"/>
</dbReference>
<keyword evidence="3" id="KW-0449">Lipoprotein</keyword>
<evidence type="ECO:0000256" key="9">
    <source>
        <dbReference type="ARBA" id="ARBA00051245"/>
    </source>
</evidence>
<comment type="subcellular location">
    <subcellularLocation>
        <location evidence="10">Cytoplasm</location>
        <location evidence="10">Cytoskeleton</location>
    </subcellularLocation>
</comment>
<dbReference type="InterPro" id="IPR001245">
    <property type="entry name" value="Ser-Thr/Tyr_kinase_cat_dom"/>
</dbReference>
<dbReference type="Pfam" id="PF00017">
    <property type="entry name" value="SH2"/>
    <property type="match status" value="1"/>
</dbReference>
<reference evidence="21" key="1">
    <citation type="submission" date="2023-05" db="EMBL/GenBank/DDBJ databases">
        <title>High-quality long-read genome of Scophthalmus maximus.</title>
        <authorList>
            <person name="Lien S."/>
            <person name="Martinez P."/>
        </authorList>
    </citation>
    <scope>NUCLEOTIDE SEQUENCE [LARGE SCALE GENOMIC DNA]</scope>
</reference>
<dbReference type="PRINTS" id="PR00401">
    <property type="entry name" value="SH2DOMAIN"/>
</dbReference>
<dbReference type="FunFam" id="1.20.1270.60:FF:000029">
    <property type="entry name" value="Tyrosine-protein kinase"/>
    <property type="match status" value="1"/>
</dbReference>
<evidence type="ECO:0000256" key="16">
    <source>
        <dbReference type="SAM" id="Coils"/>
    </source>
</evidence>
<dbReference type="PROSITE" id="PS50011">
    <property type="entry name" value="PROTEIN_KINASE_DOM"/>
    <property type="match status" value="1"/>
</dbReference>
<dbReference type="Pfam" id="PF00611">
    <property type="entry name" value="FCH"/>
    <property type="match status" value="1"/>
</dbReference>
<accession>A0A8D3A9H3</accession>
<evidence type="ECO:0000259" key="19">
    <source>
        <dbReference type="PROSITE" id="PS50011"/>
    </source>
</evidence>
<dbReference type="Ensembl" id="ENSSMAT00000014885.2">
    <property type="protein sequence ID" value="ENSSMAP00000014694.2"/>
    <property type="gene ID" value="ENSSMAG00000008922.2"/>
</dbReference>
<dbReference type="PRINTS" id="PR00109">
    <property type="entry name" value="TYRKINASE"/>
</dbReference>